<feature type="compositionally biased region" description="Low complexity" evidence="1">
    <location>
        <begin position="107"/>
        <end position="119"/>
    </location>
</feature>
<feature type="compositionally biased region" description="Polar residues" evidence="1">
    <location>
        <begin position="71"/>
        <end position="88"/>
    </location>
</feature>
<accession>A0A8J2KJB7</accession>
<protein>
    <submittedName>
        <fullName evidence="3">Uncharacterized protein</fullName>
    </submittedName>
</protein>
<keyword evidence="4" id="KW-1185">Reference proteome</keyword>
<keyword evidence="2" id="KW-0812">Transmembrane</keyword>
<feature type="transmembrane region" description="Helical" evidence="2">
    <location>
        <begin position="7"/>
        <end position="26"/>
    </location>
</feature>
<feature type="compositionally biased region" description="Basic and acidic residues" evidence="1">
    <location>
        <begin position="93"/>
        <end position="105"/>
    </location>
</feature>
<keyword evidence="2" id="KW-1133">Transmembrane helix</keyword>
<evidence type="ECO:0000256" key="2">
    <source>
        <dbReference type="SAM" id="Phobius"/>
    </source>
</evidence>
<reference evidence="3" key="1">
    <citation type="submission" date="2021-06" db="EMBL/GenBank/DDBJ databases">
        <authorList>
            <person name="Hodson N. C."/>
            <person name="Mongue J. A."/>
            <person name="Jaron S. K."/>
        </authorList>
    </citation>
    <scope>NUCLEOTIDE SEQUENCE</scope>
</reference>
<organism evidence="3 4">
    <name type="scientific">Allacma fusca</name>
    <dbReference type="NCBI Taxonomy" id="39272"/>
    <lineage>
        <taxon>Eukaryota</taxon>
        <taxon>Metazoa</taxon>
        <taxon>Ecdysozoa</taxon>
        <taxon>Arthropoda</taxon>
        <taxon>Hexapoda</taxon>
        <taxon>Collembola</taxon>
        <taxon>Symphypleona</taxon>
        <taxon>Sminthuridae</taxon>
        <taxon>Allacma</taxon>
    </lineage>
</organism>
<gene>
    <name evidence="3" type="ORF">AFUS01_LOCUS26585</name>
</gene>
<name>A0A8J2KJB7_9HEXA</name>
<feature type="region of interest" description="Disordered" evidence="1">
    <location>
        <begin position="45"/>
        <end position="163"/>
    </location>
</feature>
<dbReference type="AlphaFoldDB" id="A0A8J2KJB7"/>
<evidence type="ECO:0000256" key="1">
    <source>
        <dbReference type="SAM" id="MobiDB-lite"/>
    </source>
</evidence>
<sequence>MNPIVDVFWSAVGVIILVALLTLLYFCCKCYLCLPSDPREAAYISDSGDGNHGNNSSSSSRNSHPYRDSTRTSGGPNRSWSSSRTSAPGLTIENERRPRPGHNRDATGNSRNTSGNRSSEASRRTNYNSRNFGRVLTDISNTSRVTPPTLPGVHGRQGNDPRFKSISFVKPPDDYDVYPENLLEPDEFESLTNYLHPDEVYFDDPGWLYFKKRHVITLLKHPDHPEWNAQKWNDYIRKNGMSDRSVNSIISCMYENEIIEDFNPLDQTQFVAKKTKGAVYKSKNGHVIYHMLQDSTTKDVYRVYRDRDKQFVAAVRLMNDSGDNHAIFVPIHFQSRYQTAMFDVRKSHHVR</sequence>
<feature type="compositionally biased region" description="Low complexity" evidence="1">
    <location>
        <begin position="45"/>
        <end position="63"/>
    </location>
</feature>
<comment type="caution">
    <text evidence="3">The sequence shown here is derived from an EMBL/GenBank/DDBJ whole genome shotgun (WGS) entry which is preliminary data.</text>
</comment>
<dbReference type="Proteomes" id="UP000708208">
    <property type="component" value="Unassembled WGS sequence"/>
</dbReference>
<evidence type="ECO:0000313" key="3">
    <source>
        <dbReference type="EMBL" id="CAG7815940.1"/>
    </source>
</evidence>
<proteinExistence type="predicted"/>
<dbReference type="EMBL" id="CAJVCH010356997">
    <property type="protein sequence ID" value="CAG7815940.1"/>
    <property type="molecule type" value="Genomic_DNA"/>
</dbReference>
<evidence type="ECO:0000313" key="4">
    <source>
        <dbReference type="Proteomes" id="UP000708208"/>
    </source>
</evidence>
<keyword evidence="2" id="KW-0472">Membrane</keyword>